<dbReference type="EMBL" id="CAEZSC010000104">
    <property type="protein sequence ID" value="CAB4543362.1"/>
    <property type="molecule type" value="Genomic_DNA"/>
</dbReference>
<protein>
    <submittedName>
        <fullName evidence="2">Unannotated protein</fullName>
    </submittedName>
</protein>
<feature type="transmembrane region" description="Helical" evidence="1">
    <location>
        <begin position="45"/>
        <end position="64"/>
    </location>
</feature>
<proteinExistence type="predicted"/>
<keyword evidence="1" id="KW-0472">Membrane</keyword>
<name>A0A6J6BWB5_9ZZZZ</name>
<reference evidence="2" key="1">
    <citation type="submission" date="2020-05" db="EMBL/GenBank/DDBJ databases">
        <authorList>
            <person name="Chiriac C."/>
            <person name="Salcher M."/>
            <person name="Ghai R."/>
            <person name="Kavagutti S V."/>
        </authorList>
    </citation>
    <scope>NUCLEOTIDE SEQUENCE</scope>
</reference>
<keyword evidence="1" id="KW-0812">Transmembrane</keyword>
<dbReference type="EMBL" id="CAEZYL010000112">
    <property type="protein sequence ID" value="CAB4731461.1"/>
    <property type="molecule type" value="Genomic_DNA"/>
</dbReference>
<evidence type="ECO:0000313" key="2">
    <source>
        <dbReference type="EMBL" id="CAB4543362.1"/>
    </source>
</evidence>
<feature type="transmembrane region" description="Helical" evidence="1">
    <location>
        <begin position="20"/>
        <end position="39"/>
    </location>
</feature>
<accession>A0A6J6BWB5</accession>
<organism evidence="2">
    <name type="scientific">freshwater metagenome</name>
    <dbReference type="NCBI Taxonomy" id="449393"/>
    <lineage>
        <taxon>unclassified sequences</taxon>
        <taxon>metagenomes</taxon>
        <taxon>ecological metagenomes</taxon>
    </lineage>
</organism>
<keyword evidence="1" id="KW-1133">Transmembrane helix</keyword>
<evidence type="ECO:0000313" key="3">
    <source>
        <dbReference type="EMBL" id="CAB4731461.1"/>
    </source>
</evidence>
<sequence length="67" mass="7502">MIITSLSKTWISDHSILGKLLRVSIVIALGFIIFLVVAGFKENEISIAMAITWIALISMIDRTIREK</sequence>
<dbReference type="AlphaFoldDB" id="A0A6J6BWB5"/>
<evidence type="ECO:0000256" key="1">
    <source>
        <dbReference type="SAM" id="Phobius"/>
    </source>
</evidence>
<gene>
    <name evidence="2" type="ORF">UFOPK1380_01188</name>
    <name evidence="3" type="ORF">UFOPK2689_01202</name>
</gene>